<evidence type="ECO:0000313" key="1">
    <source>
        <dbReference type="EMBL" id="SAK47643.1"/>
    </source>
</evidence>
<name>A0A157ZQ58_9BURK</name>
<comment type="caution">
    <text evidence="1">The sequence shown here is derived from an EMBL/GenBank/DDBJ whole genome shotgun (WGS) entry which is preliminary data.</text>
</comment>
<accession>A0A157ZQ58</accession>
<dbReference type="AlphaFoldDB" id="A0A157ZQ58"/>
<proteinExistence type="predicted"/>
<protein>
    <submittedName>
        <fullName evidence="1">Uncharacterized protein</fullName>
    </submittedName>
</protein>
<reference evidence="1" key="1">
    <citation type="submission" date="2016-01" db="EMBL/GenBank/DDBJ databases">
        <authorList>
            <person name="Peeters C."/>
        </authorList>
    </citation>
    <scope>NUCLEOTIDE SEQUENCE [LARGE SCALE GENOMIC DNA]</scope>
    <source>
        <strain evidence="1">LMG 29325</strain>
    </source>
</reference>
<keyword evidence="2" id="KW-1185">Reference proteome</keyword>
<dbReference type="EMBL" id="FCOJ02000005">
    <property type="protein sequence ID" value="SAK47643.1"/>
    <property type="molecule type" value="Genomic_DNA"/>
</dbReference>
<sequence length="59" mass="6655">MAASAYRTMTVRMHVESPVGGARGTQKTGWAQRALRMELALPKATGRRDSRRDHRGRFL</sequence>
<gene>
    <name evidence="1" type="ORF">AWB82_01070</name>
</gene>
<organism evidence="1 2">
    <name type="scientific">Caballeronia glebae</name>
    <dbReference type="NCBI Taxonomy" id="1777143"/>
    <lineage>
        <taxon>Bacteria</taxon>
        <taxon>Pseudomonadati</taxon>
        <taxon>Pseudomonadota</taxon>
        <taxon>Betaproteobacteria</taxon>
        <taxon>Burkholderiales</taxon>
        <taxon>Burkholderiaceae</taxon>
        <taxon>Caballeronia</taxon>
    </lineage>
</organism>
<dbReference type="Proteomes" id="UP000054596">
    <property type="component" value="Unassembled WGS sequence"/>
</dbReference>
<dbReference type="STRING" id="1777143.AWB82_01070"/>
<evidence type="ECO:0000313" key="2">
    <source>
        <dbReference type="Proteomes" id="UP000054596"/>
    </source>
</evidence>